<feature type="region of interest" description="Disordered" evidence="7">
    <location>
        <begin position="46"/>
        <end position="65"/>
    </location>
</feature>
<sequence>MDEKKLKALAAELAKGLETEADLNAFSRMLTKLTVETALNAELTDHLGHEKNAPKTGSNTRNGYSSKTLLCDDGEIELNTPRDRENTLESQLIKKNQTRITQMDSQILSLYAKGMTTREIVVTFKEMYDADVSPTLISKVTDAVKEQVTAWKNRPLDALYPIVYLGCIVVKVRHSCSVINKAVFLALGINTEGQKELLGMWLAESEGAKFWLSVLTELKNRGLEDILIACVDGLKGFPDAINSVYPQTHIQLCIIHMVRNSLKYVSWKDYKAVTSGLKTVYQSPTEEAALMALDTFAGTWDDKYPQISKSANQQISKSANQQISKSANQQISKSANQQISKSWRAHWENLNTFFGYPADIRKAIYTTNAIESLNSVIRQAIKKRKVFPTDDSVRKVIYLAIKDASKKWSMPIQNWRLAMSRFIIEFGGRLSDHL</sequence>
<evidence type="ECO:0000256" key="1">
    <source>
        <dbReference type="ARBA" id="ARBA00002190"/>
    </source>
</evidence>
<name>A0A380D9D8_9GAMM</name>
<keyword evidence="4 6" id="KW-0238">DNA-binding</keyword>
<evidence type="ECO:0000256" key="4">
    <source>
        <dbReference type="ARBA" id="ARBA00023125"/>
    </source>
</evidence>
<feature type="compositionally biased region" description="Polar residues" evidence="7">
    <location>
        <begin position="55"/>
        <end position="65"/>
    </location>
</feature>
<evidence type="ECO:0000256" key="5">
    <source>
        <dbReference type="ARBA" id="ARBA00023172"/>
    </source>
</evidence>
<comment type="function">
    <text evidence="1 6">Required for the transposition of the insertion element.</text>
</comment>
<evidence type="ECO:0000256" key="3">
    <source>
        <dbReference type="ARBA" id="ARBA00022578"/>
    </source>
</evidence>
<keyword evidence="5 6" id="KW-0233">DNA recombination</keyword>
<organism evidence="8 9">
    <name type="scientific">Serratia quinivorans</name>
    <dbReference type="NCBI Taxonomy" id="137545"/>
    <lineage>
        <taxon>Bacteria</taxon>
        <taxon>Pseudomonadati</taxon>
        <taxon>Pseudomonadota</taxon>
        <taxon>Gammaproteobacteria</taxon>
        <taxon>Enterobacterales</taxon>
        <taxon>Yersiniaceae</taxon>
        <taxon>Serratia</taxon>
    </lineage>
</organism>
<dbReference type="Pfam" id="PF00872">
    <property type="entry name" value="Transposase_mut"/>
    <property type="match status" value="2"/>
</dbReference>
<gene>
    <name evidence="8" type="ORF">NCTC11544_05914</name>
</gene>
<dbReference type="GO" id="GO:0003677">
    <property type="term" value="F:DNA binding"/>
    <property type="evidence" value="ECO:0007669"/>
    <property type="project" value="UniProtKB-UniRule"/>
</dbReference>
<comment type="similarity">
    <text evidence="2 6">Belongs to the transposase mutator family.</text>
</comment>
<dbReference type="PANTHER" id="PTHR33217">
    <property type="entry name" value="TRANSPOSASE FOR INSERTION SEQUENCE ELEMENT IS1081"/>
    <property type="match status" value="1"/>
</dbReference>
<dbReference type="AlphaFoldDB" id="A0A380D9D8"/>
<proteinExistence type="inferred from homology"/>
<accession>A0A380D9D8</accession>
<dbReference type="GO" id="GO:0004803">
    <property type="term" value="F:transposase activity"/>
    <property type="evidence" value="ECO:0007669"/>
    <property type="project" value="UniProtKB-UniRule"/>
</dbReference>
<reference evidence="8 9" key="1">
    <citation type="submission" date="2018-06" db="EMBL/GenBank/DDBJ databases">
        <authorList>
            <consortium name="Pathogen Informatics"/>
            <person name="Doyle S."/>
        </authorList>
    </citation>
    <scope>NUCLEOTIDE SEQUENCE [LARGE SCALE GENOMIC DNA]</scope>
    <source>
        <strain evidence="8 9">NCTC11544</strain>
    </source>
</reference>
<dbReference type="PANTHER" id="PTHR33217:SF5">
    <property type="entry name" value="MUTATOR FAMILY TRANSPOSASE"/>
    <property type="match status" value="1"/>
</dbReference>
<keyword evidence="6" id="KW-0814">Transposable element</keyword>
<dbReference type="EMBL" id="UGYN01000003">
    <property type="protein sequence ID" value="SUJ86275.1"/>
    <property type="molecule type" value="Genomic_DNA"/>
</dbReference>
<evidence type="ECO:0000256" key="6">
    <source>
        <dbReference type="RuleBase" id="RU365089"/>
    </source>
</evidence>
<protein>
    <recommendedName>
        <fullName evidence="6">Mutator family transposase</fullName>
    </recommendedName>
</protein>
<evidence type="ECO:0000256" key="2">
    <source>
        <dbReference type="ARBA" id="ARBA00010961"/>
    </source>
</evidence>
<dbReference type="PROSITE" id="PS01007">
    <property type="entry name" value="TRANSPOSASE_MUTATOR"/>
    <property type="match status" value="1"/>
</dbReference>
<dbReference type="Proteomes" id="UP000255529">
    <property type="component" value="Unassembled WGS sequence"/>
</dbReference>
<evidence type="ECO:0000313" key="8">
    <source>
        <dbReference type="EMBL" id="SUJ86275.1"/>
    </source>
</evidence>
<dbReference type="GO" id="GO:0006313">
    <property type="term" value="P:DNA transposition"/>
    <property type="evidence" value="ECO:0007669"/>
    <property type="project" value="UniProtKB-UniRule"/>
</dbReference>
<dbReference type="InterPro" id="IPR001207">
    <property type="entry name" value="Transposase_mutator"/>
</dbReference>
<evidence type="ECO:0000313" key="9">
    <source>
        <dbReference type="Proteomes" id="UP000255529"/>
    </source>
</evidence>
<keyword evidence="3 6" id="KW-0815">Transposition</keyword>
<dbReference type="NCBIfam" id="NF033543">
    <property type="entry name" value="transpos_IS256"/>
    <property type="match status" value="1"/>
</dbReference>
<evidence type="ECO:0000256" key="7">
    <source>
        <dbReference type="SAM" id="MobiDB-lite"/>
    </source>
</evidence>